<name>A0A2C6KKF4_9APIC</name>
<dbReference type="SUPFAM" id="SSF54534">
    <property type="entry name" value="FKBP-like"/>
    <property type="match status" value="1"/>
</dbReference>
<evidence type="ECO:0000256" key="7">
    <source>
        <dbReference type="ARBA" id="ARBA00023200"/>
    </source>
</evidence>
<keyword evidence="16" id="KW-1185">Reference proteome</keyword>
<evidence type="ECO:0000256" key="4">
    <source>
        <dbReference type="ARBA" id="ARBA00022562"/>
    </source>
</evidence>
<evidence type="ECO:0000256" key="13">
    <source>
        <dbReference type="SAM" id="MobiDB-lite"/>
    </source>
</evidence>
<dbReference type="InterPro" id="IPR000297">
    <property type="entry name" value="PPIase_PpiC"/>
</dbReference>
<comment type="caution">
    <text evidence="15">The sequence shown here is derived from an EMBL/GenBank/DDBJ whole genome shotgun (WGS) entry which is preliminary data.</text>
</comment>
<comment type="catalytic activity">
    <reaction evidence="1 12">
        <text>[protein]-peptidylproline (omega=180) = [protein]-peptidylproline (omega=0)</text>
        <dbReference type="Rhea" id="RHEA:16237"/>
        <dbReference type="Rhea" id="RHEA-COMP:10747"/>
        <dbReference type="Rhea" id="RHEA-COMP:10748"/>
        <dbReference type="ChEBI" id="CHEBI:83833"/>
        <dbReference type="ChEBI" id="CHEBI:83834"/>
        <dbReference type="EC" id="5.2.1.8"/>
    </reaction>
</comment>
<dbReference type="EC" id="5.2.1.8" evidence="12"/>
<dbReference type="Pfam" id="PF00639">
    <property type="entry name" value="Rotamase"/>
    <property type="match status" value="1"/>
</dbReference>
<dbReference type="GO" id="GO:0005829">
    <property type="term" value="C:cytosol"/>
    <property type="evidence" value="ECO:0007669"/>
    <property type="project" value="TreeGrafter"/>
</dbReference>
<evidence type="ECO:0000259" key="14">
    <source>
        <dbReference type="PROSITE" id="PS50198"/>
    </source>
</evidence>
<keyword evidence="5" id="KW-0843">Virulence</keyword>
<evidence type="ECO:0000256" key="6">
    <source>
        <dbReference type="ARBA" id="ARBA00023110"/>
    </source>
</evidence>
<evidence type="ECO:0000313" key="15">
    <source>
        <dbReference type="EMBL" id="PHJ16863.1"/>
    </source>
</evidence>
<dbReference type="AlphaFoldDB" id="A0A2C6KKF4"/>
<evidence type="ECO:0000313" key="16">
    <source>
        <dbReference type="Proteomes" id="UP000221165"/>
    </source>
</evidence>
<evidence type="ECO:0000256" key="5">
    <source>
        <dbReference type="ARBA" id="ARBA00023026"/>
    </source>
</evidence>
<sequence>MYSAPSFAVPESEESPSDPPAVEHVRCRHLLIKHNESRNPVSRRTNLPITKTRAEAWREIHQLHRSLTTVNFASFAQKYSDCGSYQKGGDLGRFTRGMMQRSFEDTAFRLEVGEISNVVETDSGFHIIVRVE</sequence>
<evidence type="ECO:0000256" key="12">
    <source>
        <dbReference type="RuleBase" id="RU363014"/>
    </source>
</evidence>
<accession>A0A2C6KKF4</accession>
<dbReference type="PANTHER" id="PTHR10657:SF4">
    <property type="entry name" value="PEPTIDYL-PROLYL CIS-TRANS ISOMERASE-RELATED"/>
    <property type="match status" value="1"/>
</dbReference>
<evidence type="ECO:0000256" key="1">
    <source>
        <dbReference type="ARBA" id="ARBA00000971"/>
    </source>
</evidence>
<evidence type="ECO:0000256" key="3">
    <source>
        <dbReference type="ARBA" id="ARBA00004192"/>
    </source>
</evidence>
<dbReference type="RefSeq" id="XP_067918588.1">
    <property type="nucleotide sequence ID" value="XM_068069436.1"/>
</dbReference>
<feature type="region of interest" description="Disordered" evidence="13">
    <location>
        <begin position="1"/>
        <end position="21"/>
    </location>
</feature>
<evidence type="ECO:0000256" key="8">
    <source>
        <dbReference type="ARBA" id="ARBA00023235"/>
    </source>
</evidence>
<organism evidence="15 16">
    <name type="scientific">Cystoisospora suis</name>
    <dbReference type="NCBI Taxonomy" id="483139"/>
    <lineage>
        <taxon>Eukaryota</taxon>
        <taxon>Sar</taxon>
        <taxon>Alveolata</taxon>
        <taxon>Apicomplexa</taxon>
        <taxon>Conoidasida</taxon>
        <taxon>Coccidia</taxon>
        <taxon>Eucoccidiorida</taxon>
        <taxon>Eimeriorina</taxon>
        <taxon>Sarcocystidae</taxon>
        <taxon>Cystoisospora</taxon>
    </lineage>
</organism>
<dbReference type="GeneID" id="94432647"/>
<dbReference type="VEuPathDB" id="ToxoDB:CSUI_009320"/>
<dbReference type="PROSITE" id="PS50198">
    <property type="entry name" value="PPIC_PPIASE_2"/>
    <property type="match status" value="1"/>
</dbReference>
<proteinExistence type="predicted"/>
<dbReference type="GO" id="GO:0042025">
    <property type="term" value="C:host cell nucleus"/>
    <property type="evidence" value="ECO:0007669"/>
    <property type="project" value="UniProtKB-SubCell"/>
</dbReference>
<dbReference type="GO" id="GO:0030430">
    <property type="term" value="C:host cell cytoplasm"/>
    <property type="evidence" value="ECO:0007669"/>
    <property type="project" value="UniProtKB-SubCell"/>
</dbReference>
<dbReference type="PANTHER" id="PTHR10657">
    <property type="entry name" value="PEPTIDYL-PROLYL CIS-TRANS ISOMERASE"/>
    <property type="match status" value="1"/>
</dbReference>
<comment type="subcellular location">
    <subcellularLocation>
        <location evidence="3">Host cytoplasm</location>
    </subcellularLocation>
    <subcellularLocation>
        <location evidence="2">Host nucleus</location>
    </subcellularLocation>
</comment>
<keyword evidence="7" id="KW-1035">Host cytoplasm</keyword>
<protein>
    <recommendedName>
        <fullName evidence="12">Peptidyl-prolyl cis-trans isomerase</fullName>
        <ecNumber evidence="12">5.2.1.8</ecNumber>
    </recommendedName>
</protein>
<dbReference type="GO" id="GO:0003755">
    <property type="term" value="F:peptidyl-prolyl cis-trans isomerase activity"/>
    <property type="evidence" value="ECO:0007669"/>
    <property type="project" value="UniProtKB-UniRule"/>
</dbReference>
<evidence type="ECO:0000256" key="11">
    <source>
        <dbReference type="PROSITE-ProRule" id="PRU00278"/>
    </source>
</evidence>
<keyword evidence="4" id="KW-1048">Host nucleus</keyword>
<dbReference type="FunFam" id="3.10.50.40:FF:000010">
    <property type="entry name" value="Peptidyl-prolyl cis-trans isomerase Pin1"/>
    <property type="match status" value="1"/>
</dbReference>
<dbReference type="Gene3D" id="3.10.50.40">
    <property type="match status" value="1"/>
</dbReference>
<dbReference type="InterPro" id="IPR051370">
    <property type="entry name" value="PPIase_Pin1"/>
</dbReference>
<evidence type="ECO:0000256" key="2">
    <source>
        <dbReference type="ARBA" id="ARBA00004147"/>
    </source>
</evidence>
<feature type="domain" description="PpiC" evidence="14">
    <location>
        <begin position="22"/>
        <end position="132"/>
    </location>
</feature>
<dbReference type="OrthoDB" id="2530521at2759"/>
<dbReference type="Proteomes" id="UP000221165">
    <property type="component" value="Unassembled WGS sequence"/>
</dbReference>
<comment type="subunit">
    <text evidence="10">Interacts with host FBXW7; leading to FBXW7 autoubiquitination and subsequent degradation.</text>
</comment>
<dbReference type="InterPro" id="IPR046357">
    <property type="entry name" value="PPIase_dom_sf"/>
</dbReference>
<gene>
    <name evidence="15" type="ORF">CSUI_009320</name>
</gene>
<dbReference type="EMBL" id="MIGC01005524">
    <property type="protein sequence ID" value="PHJ16863.1"/>
    <property type="molecule type" value="Genomic_DNA"/>
</dbReference>
<keyword evidence="6 11" id="KW-0697">Rotamase</keyword>
<comment type="function">
    <text evidence="9">Peptidyl-prolyl cis/trans isomerase (PPIase) that acts as a key virulence factor by promoting host leukocyte transformation. Binds to and isomerizes specific phosphorylated Ser/Thr-Pro (pSer/Thr-Pro) motifs in a subset of proteins, resulting in conformational changes in the proteins. Promotes host leukocyte transformation by binding to phosphorylated host FBXW7, disrupting dimerization and promoting FBXW7 autoubiquitination and subsequent degradation. Degradation of host FBXW7, leads to stabilization of JUN, which promotes cell transformation.</text>
</comment>
<reference evidence="15 16" key="1">
    <citation type="journal article" date="2017" name="Int. J. Parasitol.">
        <title>The genome of the protozoan parasite Cystoisospora suis and a reverse vaccinology approach to identify vaccine candidates.</title>
        <authorList>
            <person name="Palmieri N."/>
            <person name="Shrestha A."/>
            <person name="Ruttkowski B."/>
            <person name="Beck T."/>
            <person name="Vogl C."/>
            <person name="Tomley F."/>
            <person name="Blake D.P."/>
            <person name="Joachim A."/>
        </authorList>
    </citation>
    <scope>NUCLEOTIDE SEQUENCE [LARGE SCALE GENOMIC DNA]</scope>
    <source>
        <strain evidence="15 16">Wien I</strain>
    </source>
</reference>
<dbReference type="GO" id="GO:0005634">
    <property type="term" value="C:nucleus"/>
    <property type="evidence" value="ECO:0007669"/>
    <property type="project" value="TreeGrafter"/>
</dbReference>
<keyword evidence="8 11" id="KW-0413">Isomerase</keyword>
<evidence type="ECO:0000256" key="10">
    <source>
        <dbReference type="ARBA" id="ARBA00066165"/>
    </source>
</evidence>
<evidence type="ECO:0000256" key="9">
    <source>
        <dbReference type="ARBA" id="ARBA00054022"/>
    </source>
</evidence>